<gene>
    <name evidence="4" type="ORF">C1S78_21670</name>
</gene>
<evidence type="ECO:0000259" key="3">
    <source>
        <dbReference type="PROSITE" id="PS50206"/>
    </source>
</evidence>
<dbReference type="EMBL" id="POTL01000001">
    <property type="protein sequence ID" value="TLH54628.1"/>
    <property type="molecule type" value="Genomic_DNA"/>
</dbReference>
<dbReference type="PANTHER" id="PTHR11364">
    <property type="entry name" value="THIOSULFATE SULFERTANSFERASE"/>
    <property type="match status" value="1"/>
</dbReference>
<dbReference type="GO" id="GO:0004792">
    <property type="term" value="F:thiosulfate-cyanide sulfurtransferase activity"/>
    <property type="evidence" value="ECO:0007669"/>
    <property type="project" value="TreeGrafter"/>
</dbReference>
<proteinExistence type="predicted"/>
<keyword evidence="1 4" id="KW-0808">Transferase</keyword>
<organism evidence="4">
    <name type="scientific">Mycolicibacterium mucogenicum DSM 44124</name>
    <dbReference type="NCBI Taxonomy" id="1226753"/>
    <lineage>
        <taxon>Bacteria</taxon>
        <taxon>Bacillati</taxon>
        <taxon>Actinomycetota</taxon>
        <taxon>Actinomycetes</taxon>
        <taxon>Mycobacteriales</taxon>
        <taxon>Mycobacteriaceae</taxon>
        <taxon>Mycolicibacterium</taxon>
    </lineage>
</organism>
<evidence type="ECO:0000313" key="4">
    <source>
        <dbReference type="EMBL" id="TLH54628.1"/>
    </source>
</evidence>
<comment type="caution">
    <text evidence="4">The sequence shown here is derived from an EMBL/GenBank/DDBJ whole genome shotgun (WGS) entry which is preliminary data.</text>
</comment>
<dbReference type="Gene3D" id="3.40.250.10">
    <property type="entry name" value="Rhodanese-like domain"/>
    <property type="match status" value="2"/>
</dbReference>
<reference evidence="4" key="1">
    <citation type="submission" date="2018-01" db="EMBL/GenBank/DDBJ databases">
        <title>Comparative genomics of Mycobacterium mucogenicum and Mycobacterium neoaurum clade members emphasizing tRNA and non-coding RNA.</title>
        <authorList>
            <person name="Behra P.R.K."/>
            <person name="Pettersson B.M.F."/>
            <person name="Das S."/>
            <person name="Dasgupta S."/>
            <person name="Kirsebom L.A."/>
        </authorList>
    </citation>
    <scope>NUCLEOTIDE SEQUENCE</scope>
    <source>
        <strain evidence="4">DSM 44124</strain>
    </source>
</reference>
<dbReference type="SUPFAM" id="SSF52821">
    <property type="entry name" value="Rhodanese/Cell cycle control phosphatase"/>
    <property type="match status" value="2"/>
</dbReference>
<dbReference type="Pfam" id="PF00581">
    <property type="entry name" value="Rhodanese"/>
    <property type="match status" value="2"/>
</dbReference>
<sequence length="307" mass="33339">MACGIREYLCCHGDSGAVNPGPFIGAEELFSALSGGTPPVILDASLVLHRPQFDGDFRTESGRSRWEDAHLPGAIHVRVDTDLSVPAATHNHRPPPQELADRLAQFGIGADTPTVVYDSTGGFWAARTWYLLRWIGIPVRVLDGGLDAWRASGLPVESETRQAQPVALWSADRVREAWIDIDELREIDCDTGNLVCALSPAAFAGTEPTRYTRRGHIPGSVNVPARELFDDDGRVRPPAEIIDRYRDAGTDLDREVLLYCGGGISATVNALALVSAGVESIRVYDGSLEEWSADPALPLQVDEFVDL</sequence>
<dbReference type="AlphaFoldDB" id="A0A8H2JF69"/>
<name>A0A8H2JF69_MYCMU</name>
<evidence type="ECO:0000256" key="1">
    <source>
        <dbReference type="ARBA" id="ARBA00022679"/>
    </source>
</evidence>
<dbReference type="InterPro" id="IPR001763">
    <property type="entry name" value="Rhodanese-like_dom"/>
</dbReference>
<accession>A0A8H2JF69</accession>
<evidence type="ECO:0000256" key="2">
    <source>
        <dbReference type="ARBA" id="ARBA00022737"/>
    </source>
</evidence>
<keyword evidence="2" id="KW-0677">Repeat</keyword>
<dbReference type="InterPro" id="IPR036873">
    <property type="entry name" value="Rhodanese-like_dom_sf"/>
</dbReference>
<feature type="domain" description="Rhodanese" evidence="3">
    <location>
        <begin position="199"/>
        <end position="300"/>
    </location>
</feature>
<dbReference type="PROSITE" id="PS50206">
    <property type="entry name" value="RHODANESE_3"/>
    <property type="match status" value="2"/>
</dbReference>
<dbReference type="CDD" id="cd01449">
    <property type="entry name" value="TST_Repeat_2"/>
    <property type="match status" value="1"/>
</dbReference>
<dbReference type="PANTHER" id="PTHR11364:SF27">
    <property type="entry name" value="SULFURTRANSFERASE"/>
    <property type="match status" value="1"/>
</dbReference>
<dbReference type="InterPro" id="IPR045078">
    <property type="entry name" value="TST/MPST-like"/>
</dbReference>
<dbReference type="SMART" id="SM00450">
    <property type="entry name" value="RHOD"/>
    <property type="match status" value="2"/>
</dbReference>
<feature type="domain" description="Rhodanese" evidence="3">
    <location>
        <begin position="55"/>
        <end position="158"/>
    </location>
</feature>
<dbReference type="CDD" id="cd01448">
    <property type="entry name" value="TST_Repeat_1"/>
    <property type="match status" value="1"/>
</dbReference>
<protein>
    <submittedName>
        <fullName evidence="4">Sulfurtransferase</fullName>
    </submittedName>
</protein>